<proteinExistence type="predicted"/>
<dbReference type="EMBL" id="CP036276">
    <property type="protein sequence ID" value="QDU42916.1"/>
    <property type="molecule type" value="Genomic_DNA"/>
</dbReference>
<gene>
    <name evidence="2" type="ORF">Mal52_13860</name>
</gene>
<evidence type="ECO:0000313" key="2">
    <source>
        <dbReference type="EMBL" id="QDU42916.1"/>
    </source>
</evidence>
<feature type="transmembrane region" description="Helical" evidence="1">
    <location>
        <begin position="20"/>
        <end position="42"/>
    </location>
</feature>
<sequence length="130" mass="14538">MTRDETANIRQPRFTDAGGIVGILGLLIGLAPSLFVVTTYAIYWYESVFHNQLAFSLLPISWLHLMFVPTIFGFLICTPLAQSCCRFANRHGSKIGEKLAEIGASLSFLPFIIVWSYEIICAFAYGPRFP</sequence>
<accession>A0A517ZKE2</accession>
<dbReference type="AlphaFoldDB" id="A0A517ZKE2"/>
<evidence type="ECO:0000256" key="1">
    <source>
        <dbReference type="SAM" id="Phobius"/>
    </source>
</evidence>
<keyword evidence="1" id="KW-0472">Membrane</keyword>
<evidence type="ECO:0000313" key="3">
    <source>
        <dbReference type="Proteomes" id="UP000319383"/>
    </source>
</evidence>
<feature type="transmembrane region" description="Helical" evidence="1">
    <location>
        <begin position="62"/>
        <end position="81"/>
    </location>
</feature>
<dbReference type="Proteomes" id="UP000319383">
    <property type="component" value="Chromosome"/>
</dbReference>
<reference evidence="2 3" key="1">
    <citation type="submission" date="2019-02" db="EMBL/GenBank/DDBJ databases">
        <title>Deep-cultivation of Planctomycetes and their phenomic and genomic characterization uncovers novel biology.</title>
        <authorList>
            <person name="Wiegand S."/>
            <person name="Jogler M."/>
            <person name="Boedeker C."/>
            <person name="Pinto D."/>
            <person name="Vollmers J."/>
            <person name="Rivas-Marin E."/>
            <person name="Kohn T."/>
            <person name="Peeters S.H."/>
            <person name="Heuer A."/>
            <person name="Rast P."/>
            <person name="Oberbeckmann S."/>
            <person name="Bunk B."/>
            <person name="Jeske O."/>
            <person name="Meyerdierks A."/>
            <person name="Storesund J.E."/>
            <person name="Kallscheuer N."/>
            <person name="Luecker S."/>
            <person name="Lage O.M."/>
            <person name="Pohl T."/>
            <person name="Merkel B.J."/>
            <person name="Hornburger P."/>
            <person name="Mueller R.-W."/>
            <person name="Bruemmer F."/>
            <person name="Labrenz M."/>
            <person name="Spormann A.M."/>
            <person name="Op den Camp H."/>
            <person name="Overmann J."/>
            <person name="Amann R."/>
            <person name="Jetten M.S.M."/>
            <person name="Mascher T."/>
            <person name="Medema M.H."/>
            <person name="Devos D.P."/>
            <person name="Kaster A.-K."/>
            <person name="Ovreas L."/>
            <person name="Rohde M."/>
            <person name="Galperin M.Y."/>
            <person name="Jogler C."/>
        </authorList>
    </citation>
    <scope>NUCLEOTIDE SEQUENCE [LARGE SCALE GENOMIC DNA]</scope>
    <source>
        <strain evidence="2 3">Mal52</strain>
    </source>
</reference>
<dbReference type="KEGG" id="sdyn:Mal52_13860"/>
<feature type="transmembrane region" description="Helical" evidence="1">
    <location>
        <begin position="102"/>
        <end position="125"/>
    </location>
</feature>
<protein>
    <submittedName>
        <fullName evidence="2">Uncharacterized protein</fullName>
    </submittedName>
</protein>
<keyword evidence="3" id="KW-1185">Reference proteome</keyword>
<organism evidence="2 3">
    <name type="scientific">Symmachiella dynata</name>
    <dbReference type="NCBI Taxonomy" id="2527995"/>
    <lineage>
        <taxon>Bacteria</taxon>
        <taxon>Pseudomonadati</taxon>
        <taxon>Planctomycetota</taxon>
        <taxon>Planctomycetia</taxon>
        <taxon>Planctomycetales</taxon>
        <taxon>Planctomycetaceae</taxon>
        <taxon>Symmachiella</taxon>
    </lineage>
</organism>
<name>A0A517ZKE2_9PLAN</name>
<keyword evidence="1" id="KW-0812">Transmembrane</keyword>
<keyword evidence="1" id="KW-1133">Transmembrane helix</keyword>